<evidence type="ECO:0000259" key="14">
    <source>
        <dbReference type="PROSITE" id="PS50305"/>
    </source>
</evidence>
<comment type="similarity">
    <text evidence="3">Belongs to the sirtuin family. Class I subfamily.</text>
</comment>
<comment type="subcellular location">
    <subcellularLocation>
        <location evidence="2">Nucleus</location>
    </subcellularLocation>
</comment>
<evidence type="ECO:0000256" key="5">
    <source>
        <dbReference type="ARBA" id="ARBA00022679"/>
    </source>
</evidence>
<feature type="binding site" evidence="12">
    <location>
        <position position="321"/>
    </location>
    <ligand>
        <name>Zn(2+)</name>
        <dbReference type="ChEBI" id="CHEBI:29105"/>
    </ligand>
</feature>
<keyword evidence="11" id="KW-0539">Nucleus</keyword>
<evidence type="ECO:0000256" key="9">
    <source>
        <dbReference type="ARBA" id="ARBA00023027"/>
    </source>
</evidence>
<reference evidence="15" key="1">
    <citation type="journal article" date="2020" name="Stud. Mycol.">
        <title>101 Dothideomycetes genomes: a test case for predicting lifestyles and emergence of pathogens.</title>
        <authorList>
            <person name="Haridas S."/>
            <person name="Albert R."/>
            <person name="Binder M."/>
            <person name="Bloem J."/>
            <person name="Labutti K."/>
            <person name="Salamov A."/>
            <person name="Andreopoulos B."/>
            <person name="Baker S."/>
            <person name="Barry K."/>
            <person name="Bills G."/>
            <person name="Bluhm B."/>
            <person name="Cannon C."/>
            <person name="Castanera R."/>
            <person name="Culley D."/>
            <person name="Daum C."/>
            <person name="Ezra D."/>
            <person name="Gonzalez J."/>
            <person name="Henrissat B."/>
            <person name="Kuo A."/>
            <person name="Liang C."/>
            <person name="Lipzen A."/>
            <person name="Lutzoni F."/>
            <person name="Magnuson J."/>
            <person name="Mondo S."/>
            <person name="Nolan M."/>
            <person name="Ohm R."/>
            <person name="Pangilinan J."/>
            <person name="Park H.-J."/>
            <person name="Ramirez L."/>
            <person name="Alfaro M."/>
            <person name="Sun H."/>
            <person name="Tritt A."/>
            <person name="Yoshinaga Y."/>
            <person name="Zwiers L.-H."/>
            <person name="Turgeon B."/>
            <person name="Goodwin S."/>
            <person name="Spatafora J."/>
            <person name="Crous P."/>
            <person name="Grigoriev I."/>
        </authorList>
    </citation>
    <scope>NUCLEOTIDE SEQUENCE</scope>
    <source>
        <strain evidence="15">CBS 113979</strain>
    </source>
</reference>
<dbReference type="GO" id="GO:0046970">
    <property type="term" value="F:histone H4K16 deacetylase activity, NAD-dependent"/>
    <property type="evidence" value="ECO:0007669"/>
    <property type="project" value="TreeGrafter"/>
</dbReference>
<keyword evidence="16" id="KW-1185">Reference proteome</keyword>
<keyword evidence="9" id="KW-0520">NAD</keyword>
<protein>
    <submittedName>
        <fullName evidence="15">Chromatin regulatory protein sir2</fullName>
    </submittedName>
</protein>
<keyword evidence="4" id="KW-0678">Repressor</keyword>
<evidence type="ECO:0000256" key="12">
    <source>
        <dbReference type="PROSITE-ProRule" id="PRU00236"/>
    </source>
</evidence>
<name>A0A6G1GK12_9PEZI</name>
<keyword evidence="8" id="KW-0805">Transcription regulation</keyword>
<dbReference type="Gene3D" id="3.30.1600.10">
    <property type="entry name" value="SIR2/SIRT2 'Small Domain"/>
    <property type="match status" value="1"/>
</dbReference>
<dbReference type="SUPFAM" id="SSF52467">
    <property type="entry name" value="DHS-like NAD/FAD-binding domain"/>
    <property type="match status" value="1"/>
</dbReference>
<dbReference type="Gene3D" id="3.40.50.1220">
    <property type="entry name" value="TPP-binding domain"/>
    <property type="match status" value="1"/>
</dbReference>
<dbReference type="Pfam" id="PF02146">
    <property type="entry name" value="SIR2"/>
    <property type="match status" value="1"/>
</dbReference>
<feature type="region of interest" description="Disordered" evidence="13">
    <location>
        <begin position="493"/>
        <end position="518"/>
    </location>
</feature>
<dbReference type="GO" id="GO:0070403">
    <property type="term" value="F:NAD+ binding"/>
    <property type="evidence" value="ECO:0007669"/>
    <property type="project" value="InterPro"/>
</dbReference>
<sequence length="518" mass="57614">MATEFTTSVLASDPHELPAASETKMSNGQGQPKKETGTVKNETDTADANGFETASPSSGSDDSLYDQILQGNVEGSFQYIEGPDYCTPDEAKRYRQMVRDLGVEEFVRQTISTGSVTAKKLCTAFEVMLPSFLEGSPDEAYYRLLGLAIQRELCKRIRLAQYKTLDDAVQLLQKSKNIVVITGAGISTSLGIPDFRSTSGGFYSELRAHGFTDPEEVFTLSNFDEDPGTFYKLAKRILPDKDDWSPTHQFIRLLQDKSILLRNYTQNIDNIESKAGIQKDKVMQCHGSWATATCRICGHKIPGEEIFPSVRAGKICTCTVCEARLKQEASQPGRKRKRVSNNGPSGGHKKRRSADSDDDIDDDIPQPGVMKPDITFFGEGLPDKFFEIFSTNDRMKADLVIVIGTSMQVAPVSEIPFHVSPEVPQIYISKDPISHIDFDINLLGYCDTVVAELCRRAGWDLNHHKVGPDDHVTADAHPTIADGGCTWIVKGDEDRRREAAVEERRRTEKEEDEVEEKK</sequence>
<feature type="compositionally biased region" description="Polar residues" evidence="13">
    <location>
        <begin position="1"/>
        <end position="10"/>
    </location>
</feature>
<feature type="domain" description="Deacetylase sirtuin-type" evidence="14">
    <location>
        <begin position="158"/>
        <end position="460"/>
    </location>
</feature>
<evidence type="ECO:0000256" key="8">
    <source>
        <dbReference type="ARBA" id="ARBA00023015"/>
    </source>
</evidence>
<keyword evidence="10" id="KW-0804">Transcription</keyword>
<dbReference type="InterPro" id="IPR050134">
    <property type="entry name" value="NAD-dep_sirtuin_deacylases"/>
</dbReference>
<evidence type="ECO:0000256" key="13">
    <source>
        <dbReference type="SAM" id="MobiDB-lite"/>
    </source>
</evidence>
<evidence type="ECO:0000256" key="10">
    <source>
        <dbReference type="ARBA" id="ARBA00023163"/>
    </source>
</evidence>
<evidence type="ECO:0000256" key="3">
    <source>
        <dbReference type="ARBA" id="ARBA00006924"/>
    </source>
</evidence>
<dbReference type="PANTHER" id="PTHR11085:SF9">
    <property type="entry name" value="NAD-DEPENDENT PROTEIN DEACETYLASE SIRTUIN-1"/>
    <property type="match status" value="1"/>
</dbReference>
<keyword evidence="5" id="KW-0808">Transferase</keyword>
<dbReference type="PANTHER" id="PTHR11085">
    <property type="entry name" value="NAD-DEPENDENT PROTEIN DEACYLASE SIRTUIN-5, MITOCHONDRIAL-RELATED"/>
    <property type="match status" value="1"/>
</dbReference>
<feature type="compositionally biased region" description="Polar residues" evidence="13">
    <location>
        <begin position="52"/>
        <end position="61"/>
    </location>
</feature>
<feature type="binding site" evidence="12">
    <location>
        <position position="294"/>
    </location>
    <ligand>
        <name>Zn(2+)</name>
        <dbReference type="ChEBI" id="CHEBI:29105"/>
    </ligand>
</feature>
<dbReference type="GO" id="GO:0046872">
    <property type="term" value="F:metal ion binding"/>
    <property type="evidence" value="ECO:0007669"/>
    <property type="project" value="UniProtKB-KW"/>
</dbReference>
<dbReference type="InterPro" id="IPR026590">
    <property type="entry name" value="Ssirtuin_cat_dom"/>
</dbReference>
<dbReference type="AlphaFoldDB" id="A0A6G1GK12"/>
<feature type="binding site" evidence="12">
    <location>
        <position position="318"/>
    </location>
    <ligand>
        <name>Zn(2+)</name>
        <dbReference type="ChEBI" id="CHEBI:29105"/>
    </ligand>
</feature>
<keyword evidence="7 12" id="KW-0862">Zinc</keyword>
<evidence type="ECO:0000256" key="7">
    <source>
        <dbReference type="ARBA" id="ARBA00022833"/>
    </source>
</evidence>
<accession>A0A6G1GK12</accession>
<dbReference type="InterPro" id="IPR007654">
    <property type="entry name" value="NAD-dep_histone_deAcase_SIR2_N"/>
</dbReference>
<gene>
    <name evidence="15" type="ORF">K402DRAFT_398851</name>
</gene>
<dbReference type="InterPro" id="IPR029035">
    <property type="entry name" value="DHS-like_NAD/FAD-binding_dom"/>
</dbReference>
<feature type="region of interest" description="Disordered" evidence="13">
    <location>
        <begin position="327"/>
        <end position="369"/>
    </location>
</feature>
<feature type="binding site" evidence="12">
    <location>
        <position position="297"/>
    </location>
    <ligand>
        <name>Zn(2+)</name>
        <dbReference type="ChEBI" id="CHEBI:29105"/>
    </ligand>
</feature>
<dbReference type="Proteomes" id="UP000800041">
    <property type="component" value="Unassembled WGS sequence"/>
</dbReference>
<feature type="active site" description="Proton acceptor" evidence="12">
    <location>
        <position position="286"/>
    </location>
</feature>
<feature type="region of interest" description="Disordered" evidence="13">
    <location>
        <begin position="1"/>
        <end position="63"/>
    </location>
</feature>
<dbReference type="EMBL" id="ML977208">
    <property type="protein sequence ID" value="KAF1981087.1"/>
    <property type="molecule type" value="Genomic_DNA"/>
</dbReference>
<evidence type="ECO:0000313" key="16">
    <source>
        <dbReference type="Proteomes" id="UP000800041"/>
    </source>
</evidence>
<proteinExistence type="inferred from homology"/>
<dbReference type="InterPro" id="IPR026591">
    <property type="entry name" value="Sirtuin_cat_small_dom_sf"/>
</dbReference>
<dbReference type="OrthoDB" id="420264at2759"/>
<evidence type="ECO:0000256" key="1">
    <source>
        <dbReference type="ARBA" id="ARBA00001947"/>
    </source>
</evidence>
<evidence type="ECO:0000313" key="15">
    <source>
        <dbReference type="EMBL" id="KAF1981087.1"/>
    </source>
</evidence>
<dbReference type="PROSITE" id="PS50305">
    <property type="entry name" value="SIRTUIN"/>
    <property type="match status" value="1"/>
</dbReference>
<dbReference type="InterPro" id="IPR003000">
    <property type="entry name" value="Sirtuin"/>
</dbReference>
<evidence type="ECO:0000256" key="4">
    <source>
        <dbReference type="ARBA" id="ARBA00022491"/>
    </source>
</evidence>
<evidence type="ECO:0000256" key="6">
    <source>
        <dbReference type="ARBA" id="ARBA00022723"/>
    </source>
</evidence>
<feature type="compositionally biased region" description="Basic and acidic residues" evidence="13">
    <location>
        <begin position="32"/>
        <end position="43"/>
    </location>
</feature>
<evidence type="ECO:0000256" key="2">
    <source>
        <dbReference type="ARBA" id="ARBA00004123"/>
    </source>
</evidence>
<dbReference type="GO" id="GO:0005634">
    <property type="term" value="C:nucleus"/>
    <property type="evidence" value="ECO:0007669"/>
    <property type="project" value="UniProtKB-SubCell"/>
</dbReference>
<evidence type="ECO:0000256" key="11">
    <source>
        <dbReference type="ARBA" id="ARBA00023242"/>
    </source>
</evidence>
<dbReference type="Pfam" id="PF04574">
    <property type="entry name" value="DUF592"/>
    <property type="match status" value="1"/>
</dbReference>
<comment type="cofactor">
    <cofactor evidence="1">
        <name>Zn(2+)</name>
        <dbReference type="ChEBI" id="CHEBI:29105"/>
    </cofactor>
</comment>
<keyword evidence="6 12" id="KW-0479">Metal-binding</keyword>
<organism evidence="15 16">
    <name type="scientific">Aulographum hederae CBS 113979</name>
    <dbReference type="NCBI Taxonomy" id="1176131"/>
    <lineage>
        <taxon>Eukaryota</taxon>
        <taxon>Fungi</taxon>
        <taxon>Dikarya</taxon>
        <taxon>Ascomycota</taxon>
        <taxon>Pezizomycotina</taxon>
        <taxon>Dothideomycetes</taxon>
        <taxon>Pleosporomycetidae</taxon>
        <taxon>Aulographales</taxon>
        <taxon>Aulographaceae</taxon>
    </lineage>
</organism>